<protein>
    <recommendedName>
        <fullName evidence="6">Yip1 domain-containing protein</fullName>
    </recommendedName>
</protein>
<comment type="caution">
    <text evidence="7">The sequence shown here is derived from an EMBL/GenBank/DDBJ whole genome shotgun (WGS) entry which is preliminary data.</text>
</comment>
<dbReference type="eggNOG" id="ENOG5032XNU">
    <property type="taxonomic scope" value="Bacteria"/>
</dbReference>
<dbReference type="EMBL" id="JRHH01000003">
    <property type="protein sequence ID" value="KGD68185.1"/>
    <property type="molecule type" value="Genomic_DNA"/>
</dbReference>
<evidence type="ECO:0000256" key="5">
    <source>
        <dbReference type="SAM" id="Phobius"/>
    </source>
</evidence>
<dbReference type="GO" id="GO:0016020">
    <property type="term" value="C:membrane"/>
    <property type="evidence" value="ECO:0007669"/>
    <property type="project" value="UniProtKB-SubCell"/>
</dbReference>
<feature type="transmembrane region" description="Helical" evidence="5">
    <location>
        <begin position="59"/>
        <end position="77"/>
    </location>
</feature>
<feature type="domain" description="Yip1" evidence="6">
    <location>
        <begin position="24"/>
        <end position="182"/>
    </location>
</feature>
<dbReference type="Proteomes" id="UP000029554">
    <property type="component" value="Unassembled WGS sequence"/>
</dbReference>
<keyword evidence="8" id="KW-1185">Reference proteome</keyword>
<feature type="transmembrane region" description="Helical" evidence="5">
    <location>
        <begin position="20"/>
        <end position="39"/>
    </location>
</feature>
<comment type="subcellular location">
    <subcellularLocation>
        <location evidence="1">Membrane</location>
        <topology evidence="1">Multi-pass membrane protein</topology>
    </subcellularLocation>
</comment>
<feature type="transmembrane region" description="Helical" evidence="5">
    <location>
        <begin position="89"/>
        <end position="108"/>
    </location>
</feature>
<sequence length="196" mass="21927">MGMKTIILNPFQKFSEKQLIAFGISATVIGGLLSLLFNGRFDGVLDLHFTEKTTIATTALDLIISFSILASILFLFGKVINKKTRLIDILATCFISKIPFFFLLFFNINNKMFLVTENLMKMVSTNKPTNIETPDIIFLMSSGITTFACLIWSIALLFNGFRTATNLKETKHILLFALAIILAEVASKIIILNLNY</sequence>
<evidence type="ECO:0000256" key="3">
    <source>
        <dbReference type="ARBA" id="ARBA00022989"/>
    </source>
</evidence>
<dbReference type="AlphaFoldDB" id="A0A095V040"/>
<proteinExistence type="predicted"/>
<dbReference type="Pfam" id="PF04893">
    <property type="entry name" value="Yip1"/>
    <property type="match status" value="1"/>
</dbReference>
<feature type="transmembrane region" description="Helical" evidence="5">
    <location>
        <begin position="173"/>
        <end position="194"/>
    </location>
</feature>
<evidence type="ECO:0000256" key="4">
    <source>
        <dbReference type="ARBA" id="ARBA00023136"/>
    </source>
</evidence>
<dbReference type="STRING" id="1453498.LG45_07780"/>
<name>A0A095V040_9FLAO</name>
<evidence type="ECO:0000256" key="1">
    <source>
        <dbReference type="ARBA" id="ARBA00004141"/>
    </source>
</evidence>
<feature type="transmembrane region" description="Helical" evidence="5">
    <location>
        <begin position="136"/>
        <end position="161"/>
    </location>
</feature>
<organism evidence="7 8">
    <name type="scientific">Flavobacterium aquatile LMG 4008 = ATCC 11947</name>
    <dbReference type="NCBI Taxonomy" id="1453498"/>
    <lineage>
        <taxon>Bacteria</taxon>
        <taxon>Pseudomonadati</taxon>
        <taxon>Bacteroidota</taxon>
        <taxon>Flavobacteriia</taxon>
        <taxon>Flavobacteriales</taxon>
        <taxon>Flavobacteriaceae</taxon>
        <taxon>Flavobacterium</taxon>
    </lineage>
</organism>
<evidence type="ECO:0000259" key="6">
    <source>
        <dbReference type="Pfam" id="PF04893"/>
    </source>
</evidence>
<keyword evidence="2 5" id="KW-0812">Transmembrane</keyword>
<evidence type="ECO:0000313" key="8">
    <source>
        <dbReference type="Proteomes" id="UP000029554"/>
    </source>
</evidence>
<accession>A0A095V040</accession>
<evidence type="ECO:0000313" key="7">
    <source>
        <dbReference type="EMBL" id="KGD68185.1"/>
    </source>
</evidence>
<dbReference type="OrthoDB" id="1263582at2"/>
<keyword evidence="3 5" id="KW-1133">Transmembrane helix</keyword>
<keyword evidence="4 5" id="KW-0472">Membrane</keyword>
<gene>
    <name evidence="7" type="ORF">LG45_07780</name>
</gene>
<dbReference type="InterPro" id="IPR006977">
    <property type="entry name" value="Yip1_dom"/>
</dbReference>
<evidence type="ECO:0000256" key="2">
    <source>
        <dbReference type="ARBA" id="ARBA00022692"/>
    </source>
</evidence>
<reference evidence="7 8" key="1">
    <citation type="submission" date="2014-09" db="EMBL/GenBank/DDBJ databases">
        <title>Whole Genome Shotgun of Flavobacterium aquatile LMG 4008.</title>
        <authorList>
            <person name="Gale A.N."/>
            <person name="Pipes S.E."/>
            <person name="Newman J.D."/>
        </authorList>
    </citation>
    <scope>NUCLEOTIDE SEQUENCE [LARGE SCALE GENOMIC DNA]</scope>
    <source>
        <strain evidence="7 8">LMG 4008</strain>
    </source>
</reference>